<evidence type="ECO:0000313" key="3">
    <source>
        <dbReference type="Proteomes" id="UP000326396"/>
    </source>
</evidence>
<comment type="caution">
    <text evidence="2">The sequence shown here is derived from an EMBL/GenBank/DDBJ whole genome shotgun (WGS) entry which is preliminary data.</text>
</comment>
<evidence type="ECO:0000256" key="1">
    <source>
        <dbReference type="SAM" id="MobiDB-lite"/>
    </source>
</evidence>
<dbReference type="OrthoDB" id="514777at2759"/>
<keyword evidence="3" id="KW-1185">Reference proteome</keyword>
<sequence>MRVFLVRLSTIFDGFGSTNRHDDKNSSDGLIGQSTGRNNRGTRADQTVLSLRPGGGNIGRIFGPCFDTLAFGSSDLLALRPLAEAEVGASSFTLL</sequence>
<feature type="compositionally biased region" description="Polar residues" evidence="1">
    <location>
        <begin position="32"/>
        <end position="49"/>
    </location>
</feature>
<proteinExistence type="predicted"/>
<reference evidence="2 3" key="1">
    <citation type="submission" date="2019-05" db="EMBL/GenBank/DDBJ databases">
        <title>Mikania micrantha, genome provides insights into the molecular mechanism of rapid growth.</title>
        <authorList>
            <person name="Liu B."/>
        </authorList>
    </citation>
    <scope>NUCLEOTIDE SEQUENCE [LARGE SCALE GENOMIC DNA]</scope>
    <source>
        <strain evidence="2">NLD-2019</strain>
        <tissue evidence="2">Leaf</tissue>
    </source>
</reference>
<gene>
    <name evidence="2" type="ORF">E3N88_26571</name>
</gene>
<protein>
    <submittedName>
        <fullName evidence="2">Uncharacterized protein</fullName>
    </submittedName>
</protein>
<dbReference type="Proteomes" id="UP000326396">
    <property type="component" value="Linkage Group LG4"/>
</dbReference>
<organism evidence="2 3">
    <name type="scientific">Mikania micrantha</name>
    <name type="common">bitter vine</name>
    <dbReference type="NCBI Taxonomy" id="192012"/>
    <lineage>
        <taxon>Eukaryota</taxon>
        <taxon>Viridiplantae</taxon>
        <taxon>Streptophyta</taxon>
        <taxon>Embryophyta</taxon>
        <taxon>Tracheophyta</taxon>
        <taxon>Spermatophyta</taxon>
        <taxon>Magnoliopsida</taxon>
        <taxon>eudicotyledons</taxon>
        <taxon>Gunneridae</taxon>
        <taxon>Pentapetalae</taxon>
        <taxon>asterids</taxon>
        <taxon>campanulids</taxon>
        <taxon>Asterales</taxon>
        <taxon>Asteraceae</taxon>
        <taxon>Asteroideae</taxon>
        <taxon>Heliantheae alliance</taxon>
        <taxon>Eupatorieae</taxon>
        <taxon>Mikania</taxon>
    </lineage>
</organism>
<dbReference type="EMBL" id="SZYD01000014">
    <property type="protein sequence ID" value="KAD4177980.1"/>
    <property type="molecule type" value="Genomic_DNA"/>
</dbReference>
<accession>A0A5N6MVB2</accession>
<evidence type="ECO:0000313" key="2">
    <source>
        <dbReference type="EMBL" id="KAD4177980.1"/>
    </source>
</evidence>
<feature type="region of interest" description="Disordered" evidence="1">
    <location>
        <begin position="19"/>
        <end position="49"/>
    </location>
</feature>
<dbReference type="AlphaFoldDB" id="A0A5N6MVB2"/>
<name>A0A5N6MVB2_9ASTR</name>